<evidence type="ECO:0000256" key="1">
    <source>
        <dbReference type="SAM" id="Phobius"/>
    </source>
</evidence>
<dbReference type="EMBL" id="BSSQ01000014">
    <property type="protein sequence ID" value="GLX69338.1"/>
    <property type="molecule type" value="Genomic_DNA"/>
</dbReference>
<keyword evidence="1" id="KW-1133">Transmembrane helix</keyword>
<proteinExistence type="predicted"/>
<gene>
    <name evidence="2" type="ORF">MU1_36830</name>
</gene>
<organism evidence="2 3">
    <name type="scientific">Paenibacillus glycanilyticus</name>
    <dbReference type="NCBI Taxonomy" id="126569"/>
    <lineage>
        <taxon>Bacteria</taxon>
        <taxon>Bacillati</taxon>
        <taxon>Bacillota</taxon>
        <taxon>Bacilli</taxon>
        <taxon>Bacillales</taxon>
        <taxon>Paenibacillaceae</taxon>
        <taxon>Paenibacillus</taxon>
    </lineage>
</organism>
<evidence type="ECO:0000313" key="2">
    <source>
        <dbReference type="EMBL" id="GLX69338.1"/>
    </source>
</evidence>
<keyword evidence="3" id="KW-1185">Reference proteome</keyword>
<feature type="transmembrane region" description="Helical" evidence="1">
    <location>
        <begin position="72"/>
        <end position="92"/>
    </location>
</feature>
<keyword evidence="1" id="KW-0812">Transmembrane</keyword>
<evidence type="ECO:0000313" key="3">
    <source>
        <dbReference type="Proteomes" id="UP001157114"/>
    </source>
</evidence>
<comment type="caution">
    <text evidence="2">The sequence shown here is derived from an EMBL/GenBank/DDBJ whole genome shotgun (WGS) entry which is preliminary data.</text>
</comment>
<dbReference type="RefSeq" id="WP_284240106.1">
    <property type="nucleotide sequence ID" value="NZ_BSSQ01000014.1"/>
</dbReference>
<feature type="transmembrane region" description="Helical" evidence="1">
    <location>
        <begin position="7"/>
        <end position="33"/>
    </location>
</feature>
<sequence length="109" mass="12745">MKVIKGFGFALFYTLIFLVYWQQISTWLIVYLIPMFHLTHLNGIGMIELAGAVLSLLFCFLVRYLRKKSPILFKLLFILHIIMVLHTVHIFANMDKPIKVPAEVYEESN</sequence>
<feature type="transmembrane region" description="Helical" evidence="1">
    <location>
        <begin position="45"/>
        <end position="65"/>
    </location>
</feature>
<dbReference type="Proteomes" id="UP001157114">
    <property type="component" value="Unassembled WGS sequence"/>
</dbReference>
<keyword evidence="1" id="KW-0472">Membrane</keyword>
<reference evidence="2 3" key="1">
    <citation type="submission" date="2023-03" db="EMBL/GenBank/DDBJ databases">
        <title>Draft genome sequence of the bacteria which degrade cell wall of Tricholomamatutake.</title>
        <authorList>
            <person name="Konishi Y."/>
            <person name="Fukuta Y."/>
            <person name="Shirasaka N."/>
        </authorList>
    </citation>
    <scope>NUCLEOTIDE SEQUENCE [LARGE SCALE GENOMIC DNA]</scope>
    <source>
        <strain evidence="3">mu1</strain>
    </source>
</reference>
<accession>A0ABQ6GGI5</accession>
<name>A0ABQ6GGI5_9BACL</name>
<protein>
    <submittedName>
        <fullName evidence="2">Uncharacterized protein</fullName>
    </submittedName>
</protein>